<dbReference type="PANTHER" id="PTHR43084:SF1">
    <property type="entry name" value="PERSULFIDE DIOXYGENASE ETHE1, MITOCHONDRIAL"/>
    <property type="match status" value="1"/>
</dbReference>
<reference evidence="3" key="1">
    <citation type="submission" date="2016-10" db="EMBL/GenBank/DDBJ databases">
        <authorList>
            <person name="Varghese N."/>
            <person name="Submissions S."/>
        </authorList>
    </citation>
    <scope>NUCLEOTIDE SEQUENCE [LARGE SCALE GENOMIC DNA]</scope>
    <source>
        <strain evidence="3">MO64</strain>
    </source>
</reference>
<dbReference type="Gene3D" id="3.60.15.10">
    <property type="entry name" value="Ribonuclease Z/Hydroxyacylglutathione hydrolase-like"/>
    <property type="match status" value="1"/>
</dbReference>
<dbReference type="InterPro" id="IPR001279">
    <property type="entry name" value="Metallo-B-lactamas"/>
</dbReference>
<evidence type="ECO:0000313" key="3">
    <source>
        <dbReference type="Proteomes" id="UP000198725"/>
    </source>
</evidence>
<accession>A0A1I3Y8P7</accession>
<dbReference type="InterPro" id="IPR051682">
    <property type="entry name" value="Mito_Persulfide_Diox"/>
</dbReference>
<gene>
    <name evidence="2" type="ORF">SAMN05192579_101361</name>
</gene>
<evidence type="ECO:0000259" key="1">
    <source>
        <dbReference type="SMART" id="SM00849"/>
    </source>
</evidence>
<keyword evidence="3" id="KW-1185">Reference proteome</keyword>
<dbReference type="InterPro" id="IPR036866">
    <property type="entry name" value="RibonucZ/Hydroxyglut_hydro"/>
</dbReference>
<dbReference type="GO" id="GO:0006749">
    <property type="term" value="P:glutathione metabolic process"/>
    <property type="evidence" value="ECO:0007669"/>
    <property type="project" value="TreeGrafter"/>
</dbReference>
<protein>
    <submittedName>
        <fullName evidence="2">Metallo-beta-lactamase class B</fullName>
    </submittedName>
</protein>
<proteinExistence type="predicted"/>
<dbReference type="AlphaFoldDB" id="A0A1I3Y8P7"/>
<dbReference type="GO" id="GO:0050313">
    <property type="term" value="F:sulfur dioxygenase activity"/>
    <property type="evidence" value="ECO:0007669"/>
    <property type="project" value="TreeGrafter"/>
</dbReference>
<dbReference type="NCBIfam" id="NF012229">
    <property type="entry name" value="bla_class_B_core"/>
    <property type="match status" value="1"/>
</dbReference>
<name>A0A1I3Y8P7_9GAMM</name>
<dbReference type="EMBL" id="FOSR01000001">
    <property type="protein sequence ID" value="SFK27779.1"/>
    <property type="molecule type" value="Genomic_DNA"/>
</dbReference>
<dbReference type="RefSeq" id="WP_092700788.1">
    <property type="nucleotide sequence ID" value="NZ_FOSR01000001.1"/>
</dbReference>
<organism evidence="2 3">
    <name type="scientific">Rhodanobacter glycinis</name>
    <dbReference type="NCBI Taxonomy" id="582702"/>
    <lineage>
        <taxon>Bacteria</taxon>
        <taxon>Pseudomonadati</taxon>
        <taxon>Pseudomonadota</taxon>
        <taxon>Gammaproteobacteria</taxon>
        <taxon>Lysobacterales</taxon>
        <taxon>Rhodanobacteraceae</taxon>
        <taxon>Rhodanobacter</taxon>
    </lineage>
</organism>
<feature type="domain" description="Metallo-beta-lactamase" evidence="1">
    <location>
        <begin position="37"/>
        <end position="227"/>
    </location>
</feature>
<dbReference type="Pfam" id="PF00753">
    <property type="entry name" value="Lactamase_B"/>
    <property type="match status" value="1"/>
</dbReference>
<dbReference type="PANTHER" id="PTHR43084">
    <property type="entry name" value="PERSULFIDE DIOXYGENASE ETHE1"/>
    <property type="match status" value="1"/>
</dbReference>
<sequence length="277" mass="29459">MALLSMAGASMAMDASWSQPRKPFRIYANTWYVGSEGLSAILITSPQGHILIDGTLTRNAPMIEANIRALGFHLHDIRVILNSHAHHDHAGAIAALARDSGARVVASVEGARELEAGGNDPGDPLYGDVPRYPAVAHVETVRDGGVVRVGPLAVAVHDTPGHTPGNASFTWRSCEGSRCRAMAYVGSLTAIGRPGYRFSAHPQVVASFRHSFRTVAALPCDILLTPHPDAIDFMAKVAARDRGVRPDPLVDADACKRLAASASRAFDAVLAKERAVH</sequence>
<dbReference type="NCBIfam" id="NF033105">
    <property type="entry name" value="bla_subclass_B3"/>
    <property type="match status" value="1"/>
</dbReference>
<dbReference type="Proteomes" id="UP000198725">
    <property type="component" value="Unassembled WGS sequence"/>
</dbReference>
<evidence type="ECO:0000313" key="2">
    <source>
        <dbReference type="EMBL" id="SFK27779.1"/>
    </source>
</evidence>
<dbReference type="SUPFAM" id="SSF56281">
    <property type="entry name" value="Metallo-hydrolase/oxidoreductase"/>
    <property type="match status" value="1"/>
</dbReference>
<dbReference type="SMART" id="SM00849">
    <property type="entry name" value="Lactamase_B"/>
    <property type="match status" value="1"/>
</dbReference>
<dbReference type="GO" id="GO:0070813">
    <property type="term" value="P:hydrogen sulfide metabolic process"/>
    <property type="evidence" value="ECO:0007669"/>
    <property type="project" value="TreeGrafter"/>
</dbReference>